<evidence type="ECO:0000256" key="2">
    <source>
        <dbReference type="ARBA" id="ARBA00023015"/>
    </source>
</evidence>
<evidence type="ECO:0000259" key="5">
    <source>
        <dbReference type="PROSITE" id="PS50931"/>
    </source>
</evidence>
<comment type="caution">
    <text evidence="6">The sequence shown here is derived from an EMBL/GenBank/DDBJ whole genome shotgun (WGS) entry which is preliminary data.</text>
</comment>
<evidence type="ECO:0000313" key="6">
    <source>
        <dbReference type="EMBL" id="PCK31120.1"/>
    </source>
</evidence>
<dbReference type="RefSeq" id="WP_099642637.1">
    <property type="nucleotide sequence ID" value="NZ_NKHF01000062.1"/>
</dbReference>
<dbReference type="EMBL" id="NKHF01000062">
    <property type="protein sequence ID" value="PCK31120.1"/>
    <property type="molecule type" value="Genomic_DNA"/>
</dbReference>
<dbReference type="FunFam" id="1.10.10.10:FF:000001">
    <property type="entry name" value="LysR family transcriptional regulator"/>
    <property type="match status" value="1"/>
</dbReference>
<dbReference type="PRINTS" id="PR00039">
    <property type="entry name" value="HTHLYSR"/>
</dbReference>
<dbReference type="GO" id="GO:0006351">
    <property type="term" value="P:DNA-templated transcription"/>
    <property type="evidence" value="ECO:0007669"/>
    <property type="project" value="TreeGrafter"/>
</dbReference>
<keyword evidence="2" id="KW-0805">Transcription regulation</keyword>
<gene>
    <name evidence="6" type="ORF">CEX98_13755</name>
</gene>
<dbReference type="InterPro" id="IPR058163">
    <property type="entry name" value="LysR-type_TF_proteobact-type"/>
</dbReference>
<keyword evidence="4" id="KW-0804">Transcription</keyword>
<dbReference type="Gene3D" id="1.10.10.10">
    <property type="entry name" value="Winged helix-like DNA-binding domain superfamily/Winged helix DNA-binding domain"/>
    <property type="match status" value="1"/>
</dbReference>
<organism evidence="6 7">
    <name type="scientific">Pseudoalteromonas piscicida</name>
    <dbReference type="NCBI Taxonomy" id="43662"/>
    <lineage>
        <taxon>Bacteria</taxon>
        <taxon>Pseudomonadati</taxon>
        <taxon>Pseudomonadota</taxon>
        <taxon>Gammaproteobacteria</taxon>
        <taxon>Alteromonadales</taxon>
        <taxon>Pseudoalteromonadaceae</taxon>
        <taxon>Pseudoalteromonas</taxon>
    </lineage>
</organism>
<dbReference type="InterPro" id="IPR005119">
    <property type="entry name" value="LysR_subst-bd"/>
</dbReference>
<protein>
    <submittedName>
        <fullName evidence="6">LysR family transcriptional regulator</fullName>
    </submittedName>
</protein>
<dbReference type="GO" id="GO:0043565">
    <property type="term" value="F:sequence-specific DNA binding"/>
    <property type="evidence" value="ECO:0007669"/>
    <property type="project" value="TreeGrafter"/>
</dbReference>
<dbReference type="PANTHER" id="PTHR30537">
    <property type="entry name" value="HTH-TYPE TRANSCRIPTIONAL REGULATOR"/>
    <property type="match status" value="1"/>
</dbReference>
<name>A0A2A5JNY7_PSEO7</name>
<dbReference type="CDD" id="cd08422">
    <property type="entry name" value="PBP2_CrgA_like"/>
    <property type="match status" value="1"/>
</dbReference>
<dbReference type="InterPro" id="IPR000847">
    <property type="entry name" value="LysR_HTH_N"/>
</dbReference>
<dbReference type="Pfam" id="PF00126">
    <property type="entry name" value="HTH_1"/>
    <property type="match status" value="1"/>
</dbReference>
<keyword evidence="3" id="KW-0238">DNA-binding</keyword>
<evidence type="ECO:0000256" key="1">
    <source>
        <dbReference type="ARBA" id="ARBA00009437"/>
    </source>
</evidence>
<dbReference type="SUPFAM" id="SSF53850">
    <property type="entry name" value="Periplasmic binding protein-like II"/>
    <property type="match status" value="1"/>
</dbReference>
<evidence type="ECO:0000256" key="3">
    <source>
        <dbReference type="ARBA" id="ARBA00023125"/>
    </source>
</evidence>
<comment type="similarity">
    <text evidence="1">Belongs to the LysR transcriptional regulatory family.</text>
</comment>
<dbReference type="InterPro" id="IPR036388">
    <property type="entry name" value="WH-like_DNA-bd_sf"/>
</dbReference>
<dbReference type="Pfam" id="PF03466">
    <property type="entry name" value="LysR_substrate"/>
    <property type="match status" value="1"/>
</dbReference>
<proteinExistence type="inferred from homology"/>
<dbReference type="OrthoDB" id="8678019at2"/>
<dbReference type="Proteomes" id="UP000228621">
    <property type="component" value="Unassembled WGS sequence"/>
</dbReference>
<dbReference type="InterPro" id="IPR036390">
    <property type="entry name" value="WH_DNA-bd_sf"/>
</dbReference>
<dbReference type="PANTHER" id="PTHR30537:SF30">
    <property type="entry name" value="TRANSCRIPTIONAL REGULATOR-RELATED"/>
    <property type="match status" value="1"/>
</dbReference>
<evidence type="ECO:0000313" key="7">
    <source>
        <dbReference type="Proteomes" id="UP000228621"/>
    </source>
</evidence>
<accession>A0A2A5JNY7</accession>
<feature type="domain" description="HTH lysR-type" evidence="5">
    <location>
        <begin position="1"/>
        <end position="61"/>
    </location>
</feature>
<sequence length="311" mass="34368">MNQKLTRGLSVFAKTVEAGSMSKAAELLHMTTSAVSQQISKLEQDIGLGLFNRNTRSLTLTEAGSIYYKSAIQILQTAKQAEHELELLQHTPSGILKISAPIGFGGGLLSKPLRYLSEQFPQIKVDLLLTDEPIDIITEGVDLAICIGPLQDSNLIARHLADWQLIPCVSCHHPMAKLHIEHPDSLAPHPLIGHSSHKQSPYNLSHQQTHEKATLPTARFMVNNMQACIQLTLDGIGYGILPEPEIRHHLSSGRLKRLCVNWSLGKYSVYAVTPHRDTVAAKTTAAIESLKEWFTQVSNDQQVFVGDFSYI</sequence>
<dbReference type="GO" id="GO:0003700">
    <property type="term" value="F:DNA-binding transcription factor activity"/>
    <property type="evidence" value="ECO:0007669"/>
    <property type="project" value="InterPro"/>
</dbReference>
<reference evidence="7" key="1">
    <citation type="journal article" date="2019" name="Genome Announc.">
        <title>Draft Genome Sequence of Pseudoalteromonas piscicida Strain 36Y ROTHPW, an Hypersaline Seawater Isolate from the South Coast of Sonora, Mexico.</title>
        <authorList>
            <person name="Sanchez-Diaz R."/>
            <person name="Molina-Garza Z.J."/>
            <person name="Cruz-Suarez L.E."/>
            <person name="Selvin J."/>
            <person name="Kiran G.S."/>
            <person name="Ibarra-Gamez J.C."/>
            <person name="Gomez-Gil B."/>
            <person name="Galaviz-Silva L."/>
        </authorList>
    </citation>
    <scope>NUCLEOTIDE SEQUENCE [LARGE SCALE GENOMIC DNA]</scope>
    <source>
        <strain evidence="7">36Y_RITHPW</strain>
    </source>
</reference>
<evidence type="ECO:0000256" key="4">
    <source>
        <dbReference type="ARBA" id="ARBA00023163"/>
    </source>
</evidence>
<dbReference type="AlphaFoldDB" id="A0A2A5JNY7"/>
<dbReference type="Gene3D" id="3.40.190.290">
    <property type="match status" value="1"/>
</dbReference>
<dbReference type="SUPFAM" id="SSF46785">
    <property type="entry name" value="Winged helix' DNA-binding domain"/>
    <property type="match status" value="1"/>
</dbReference>
<dbReference type="PROSITE" id="PS50931">
    <property type="entry name" value="HTH_LYSR"/>
    <property type="match status" value="1"/>
</dbReference>
<keyword evidence="7" id="KW-1185">Reference proteome</keyword>